<protein>
    <recommendedName>
        <fullName evidence="2">DUF8035 domain-containing protein</fullName>
    </recommendedName>
</protein>
<evidence type="ECO:0000313" key="4">
    <source>
        <dbReference type="Proteomes" id="UP000799437"/>
    </source>
</evidence>
<feature type="compositionally biased region" description="Low complexity" evidence="1">
    <location>
        <begin position="662"/>
        <end position="673"/>
    </location>
</feature>
<feature type="domain" description="DUF8035" evidence="2">
    <location>
        <begin position="1007"/>
        <end position="1060"/>
    </location>
</feature>
<evidence type="ECO:0000256" key="1">
    <source>
        <dbReference type="SAM" id="MobiDB-lite"/>
    </source>
</evidence>
<feature type="compositionally biased region" description="Pro residues" evidence="1">
    <location>
        <begin position="495"/>
        <end position="505"/>
    </location>
</feature>
<feature type="compositionally biased region" description="Low complexity" evidence="1">
    <location>
        <begin position="45"/>
        <end position="64"/>
    </location>
</feature>
<feature type="region of interest" description="Disordered" evidence="1">
    <location>
        <begin position="290"/>
        <end position="990"/>
    </location>
</feature>
<feature type="compositionally biased region" description="Pro residues" evidence="1">
    <location>
        <begin position="892"/>
        <end position="902"/>
    </location>
</feature>
<feature type="compositionally biased region" description="Low complexity" evidence="1">
    <location>
        <begin position="131"/>
        <end position="145"/>
    </location>
</feature>
<reference evidence="3" key="1">
    <citation type="journal article" date="2020" name="Stud. Mycol.">
        <title>101 Dothideomycetes genomes: a test case for predicting lifestyles and emergence of pathogens.</title>
        <authorList>
            <person name="Haridas S."/>
            <person name="Albert R."/>
            <person name="Binder M."/>
            <person name="Bloem J."/>
            <person name="Labutti K."/>
            <person name="Salamov A."/>
            <person name="Andreopoulos B."/>
            <person name="Baker S."/>
            <person name="Barry K."/>
            <person name="Bills G."/>
            <person name="Bluhm B."/>
            <person name="Cannon C."/>
            <person name="Castanera R."/>
            <person name="Culley D."/>
            <person name="Daum C."/>
            <person name="Ezra D."/>
            <person name="Gonzalez J."/>
            <person name="Henrissat B."/>
            <person name="Kuo A."/>
            <person name="Liang C."/>
            <person name="Lipzen A."/>
            <person name="Lutzoni F."/>
            <person name="Magnuson J."/>
            <person name="Mondo S."/>
            <person name="Nolan M."/>
            <person name="Ohm R."/>
            <person name="Pangilinan J."/>
            <person name="Park H.-J."/>
            <person name="Ramirez L."/>
            <person name="Alfaro M."/>
            <person name="Sun H."/>
            <person name="Tritt A."/>
            <person name="Yoshinaga Y."/>
            <person name="Zwiers L.-H."/>
            <person name="Turgeon B."/>
            <person name="Goodwin S."/>
            <person name="Spatafora J."/>
            <person name="Crous P."/>
            <person name="Grigoriev I."/>
        </authorList>
    </citation>
    <scope>NUCLEOTIDE SEQUENCE</scope>
    <source>
        <strain evidence="3">CBS 121739</strain>
    </source>
</reference>
<feature type="compositionally biased region" description="Basic and acidic residues" evidence="1">
    <location>
        <begin position="618"/>
        <end position="639"/>
    </location>
</feature>
<dbReference type="PANTHER" id="PTHR42081:SF1">
    <property type="entry name" value="ZINC FINGER PROTEIN DHHC DOMAIN CONTAINING PROTEIN"/>
    <property type="match status" value="1"/>
</dbReference>
<feature type="compositionally biased region" description="Basic and acidic residues" evidence="1">
    <location>
        <begin position="975"/>
        <end position="986"/>
    </location>
</feature>
<feature type="region of interest" description="Disordered" evidence="1">
    <location>
        <begin position="125"/>
        <end position="258"/>
    </location>
</feature>
<dbReference type="OrthoDB" id="5418088at2759"/>
<gene>
    <name evidence="3" type="ORF">EJ05DRAFT_330267</name>
</gene>
<dbReference type="GeneID" id="54481898"/>
<feature type="compositionally biased region" description="Basic and acidic residues" evidence="1">
    <location>
        <begin position="859"/>
        <end position="886"/>
    </location>
</feature>
<feature type="compositionally biased region" description="Basic and acidic residues" evidence="1">
    <location>
        <begin position="680"/>
        <end position="689"/>
    </location>
</feature>
<feature type="compositionally biased region" description="Low complexity" evidence="1">
    <location>
        <begin position="341"/>
        <end position="351"/>
    </location>
</feature>
<feature type="compositionally biased region" description="Basic and acidic residues" evidence="1">
    <location>
        <begin position="456"/>
        <end position="466"/>
    </location>
</feature>
<proteinExistence type="predicted"/>
<dbReference type="AlphaFoldDB" id="A0A6A6W863"/>
<feature type="compositionally biased region" description="Basic and acidic residues" evidence="1">
    <location>
        <begin position="739"/>
        <end position="758"/>
    </location>
</feature>
<dbReference type="Pfam" id="PF26118">
    <property type="entry name" value="DUF8035"/>
    <property type="match status" value="1"/>
</dbReference>
<dbReference type="InterPro" id="IPR058348">
    <property type="entry name" value="DUF8035"/>
</dbReference>
<evidence type="ECO:0000259" key="2">
    <source>
        <dbReference type="Pfam" id="PF26118"/>
    </source>
</evidence>
<keyword evidence="4" id="KW-1185">Reference proteome</keyword>
<feature type="compositionally biased region" description="Basic and acidic residues" evidence="1">
    <location>
        <begin position="769"/>
        <end position="788"/>
    </location>
</feature>
<feature type="compositionally biased region" description="Pro residues" evidence="1">
    <location>
        <begin position="641"/>
        <end position="661"/>
    </location>
</feature>
<feature type="compositionally biased region" description="Polar residues" evidence="1">
    <location>
        <begin position="183"/>
        <end position="193"/>
    </location>
</feature>
<sequence>MSFSACSCPSNMIDMGSAFLESRAPPPHSAPTTLSVPRQSHRHSVSTPRLTITTTLTPPSSSSTMADRYYTRPASPGGRRIAHSGRASATQLGGYDHYYGGPRASREYVDPRASGERIVPHASQYFTHAPSSSSTTGGSSLSRSSAGYDAYSGRPRRSTLEGNAGRPPSLNLSTRHRPVAVIHTQNDRPSSPLTRHYDDRGRDHDYSASISAPKREHKKVYSVDDGQSRLIEEKDIKPRRERRPSVERTGNRHSAQIGGSRQQYYPIAPIVAPRDTEDYYSYTDPAKMYSETEPSWRPRRNSVERSSRPSSMIIETAGPAMKPAREYGPPVSTRGFDKINGSSALGRSGSLRHTDRDIHHRTSSRERAPERPRDVEHTSVYRDNLPEPYILPQDVPPRSNSALPAPGPRAHQVRDDRERYRDTVYDEPASGRHHRRRSTYEDPDVTTRGFGIRTGSTDKHPRDPSVDRQATYPPQPPVAEPLSIPDPRNYQPIDSIPPPIPPPPSRDGREVRRDDRDWPPELDRESYRERDYRDKPRDHKDRDRDRERDRPRDRDRDDRDRDHGRDRGRDYDRYHERDDKSRRDRDRDDRDKDGRGSLLPVAAVAGTAAAAAAGYGLHKKEKDRDDRRDDRRYEDDRGGVPRPPQSAPPGDFPPPPPPPPVDNQGIPPMAGRAPPIPPPERSHTDDRRPPLAIDRGYPDERRMQLPPSDRGLPDERRVPLPAGRAVPDERRAPLVSDRGLLDERRGPQPDKGLDERKVQLPPPPPPPQEDYRKAPDDRNRVPIPERPRPQQQSSDSMDMMTRERHYVDREAERDVAREASRQDSKKSEPVDPDEDYRRRVQAAQADLQRGVVRQPPPPSDRDSSGSDRERRRRERGYSIEHDRYNVERAPTAPTPITGPPGAYPVDDSPRDHRDRDAPSRVPPRSDRPGDRSSGVFDRHLVQDPEEYGEPERDRRINIVAPPKENSPPVRGILRRPTEKFPEDPNPIREGVAPLKDAKVGKDIPPNARWTRIDRRLVNPEALKEAKERFEERLDCVIVLRVLSKDDIQKLADRTMEIREAREEGDDRAAKMMKDMPNESASATQTATTGQTDTVTASIAAAGDANTVMRLMTRMITTQIGVTAGKDKSRWRKVEGINKVRESGLCMVESEREMSIYWNDKCCFTWVMSLNTPNVQSSMNTNNFHRIVIDELT</sequence>
<feature type="compositionally biased region" description="Basic and acidic residues" evidence="1">
    <location>
        <begin position="352"/>
        <end position="380"/>
    </location>
</feature>
<dbReference type="RefSeq" id="XP_033601493.1">
    <property type="nucleotide sequence ID" value="XM_033740844.1"/>
</dbReference>
<accession>A0A6A6W863</accession>
<feature type="compositionally biased region" description="Basic and acidic residues" evidence="1">
    <location>
        <begin position="907"/>
        <end position="942"/>
    </location>
</feature>
<evidence type="ECO:0000313" key="3">
    <source>
        <dbReference type="EMBL" id="KAF2759042.1"/>
    </source>
</evidence>
<dbReference type="PANTHER" id="PTHR42081">
    <property type="entry name" value="ZINC FINGER PROTEIN DHHC DOMAIN CONTAINING PROTEIN"/>
    <property type="match status" value="1"/>
</dbReference>
<dbReference type="EMBL" id="ML996570">
    <property type="protein sequence ID" value="KAF2759042.1"/>
    <property type="molecule type" value="Genomic_DNA"/>
</dbReference>
<feature type="compositionally biased region" description="Basic and acidic residues" evidence="1">
    <location>
        <begin position="195"/>
        <end position="206"/>
    </location>
</feature>
<feature type="compositionally biased region" description="Low complexity" evidence="1">
    <location>
        <begin position="601"/>
        <end position="614"/>
    </location>
</feature>
<feature type="compositionally biased region" description="Basic and acidic residues" evidence="1">
    <location>
        <begin position="412"/>
        <end position="424"/>
    </location>
</feature>
<name>A0A6A6W863_9PEZI</name>
<feature type="compositionally biased region" description="Basic and acidic residues" evidence="1">
    <location>
        <begin position="800"/>
        <end position="829"/>
    </location>
</feature>
<organism evidence="3 4">
    <name type="scientific">Pseudovirgaria hyperparasitica</name>
    <dbReference type="NCBI Taxonomy" id="470096"/>
    <lineage>
        <taxon>Eukaryota</taxon>
        <taxon>Fungi</taxon>
        <taxon>Dikarya</taxon>
        <taxon>Ascomycota</taxon>
        <taxon>Pezizomycotina</taxon>
        <taxon>Dothideomycetes</taxon>
        <taxon>Dothideomycetes incertae sedis</taxon>
        <taxon>Acrospermales</taxon>
        <taxon>Acrospermaceae</taxon>
        <taxon>Pseudovirgaria</taxon>
    </lineage>
</organism>
<feature type="compositionally biased region" description="Basic and acidic residues" evidence="1">
    <location>
        <begin position="219"/>
        <end position="250"/>
    </location>
</feature>
<feature type="region of interest" description="Disordered" evidence="1">
    <location>
        <begin position="19"/>
        <end position="94"/>
    </location>
</feature>
<dbReference type="Proteomes" id="UP000799437">
    <property type="component" value="Unassembled WGS sequence"/>
</dbReference>
<feature type="compositionally biased region" description="Basic and acidic residues" evidence="1">
    <location>
        <begin position="506"/>
        <end position="595"/>
    </location>
</feature>